<dbReference type="GO" id="GO:0005737">
    <property type="term" value="C:cytoplasm"/>
    <property type="evidence" value="ECO:0007669"/>
    <property type="project" value="UniProtKB-SubCell"/>
</dbReference>
<dbReference type="OrthoDB" id="2384430at2759"/>
<dbReference type="PANTHER" id="PTHR44554">
    <property type="entry name" value="LRP2-BINDING PROTEIN"/>
    <property type="match status" value="1"/>
</dbReference>
<dbReference type="SUPFAM" id="SSF81901">
    <property type="entry name" value="HCP-like"/>
    <property type="match status" value="1"/>
</dbReference>
<dbReference type="InterPro" id="IPR019734">
    <property type="entry name" value="TPR_rpt"/>
</dbReference>
<keyword evidence="3" id="KW-0677">Repeat</keyword>
<feature type="repeat" description="TPR" evidence="7">
    <location>
        <begin position="213"/>
        <end position="246"/>
    </location>
</feature>
<dbReference type="AlphaFoldDB" id="A0A8S3U7K9"/>
<evidence type="ECO:0000313" key="9">
    <source>
        <dbReference type="Proteomes" id="UP000683360"/>
    </source>
</evidence>
<evidence type="ECO:0000256" key="7">
    <source>
        <dbReference type="PROSITE-ProRule" id="PRU00339"/>
    </source>
</evidence>
<dbReference type="InterPro" id="IPR036691">
    <property type="entry name" value="Endo/exonu/phosph_ase_sf"/>
</dbReference>
<dbReference type="Gene3D" id="1.25.40.10">
    <property type="entry name" value="Tetratricopeptide repeat domain"/>
    <property type="match status" value="1"/>
</dbReference>
<comment type="function">
    <text evidence="5">May act as an adapter that regulates LRP2 function.</text>
</comment>
<gene>
    <name evidence="8" type="ORF">MEDL_52228</name>
</gene>
<keyword evidence="9" id="KW-1185">Reference proteome</keyword>
<reference evidence="8" key="1">
    <citation type="submission" date="2021-03" db="EMBL/GenBank/DDBJ databases">
        <authorList>
            <person name="Bekaert M."/>
        </authorList>
    </citation>
    <scope>NUCLEOTIDE SEQUENCE</scope>
</reference>
<dbReference type="InterPro" id="IPR006597">
    <property type="entry name" value="Sel1-like"/>
</dbReference>
<dbReference type="Proteomes" id="UP000683360">
    <property type="component" value="Unassembled WGS sequence"/>
</dbReference>
<dbReference type="SMART" id="SM00671">
    <property type="entry name" value="SEL1"/>
    <property type="match status" value="5"/>
</dbReference>
<dbReference type="InterPro" id="IPR011990">
    <property type="entry name" value="TPR-like_helical_dom_sf"/>
</dbReference>
<evidence type="ECO:0000256" key="5">
    <source>
        <dbReference type="ARBA" id="ARBA00037614"/>
    </source>
</evidence>
<organism evidence="8 9">
    <name type="scientific">Mytilus edulis</name>
    <name type="common">Blue mussel</name>
    <dbReference type="NCBI Taxonomy" id="6550"/>
    <lineage>
        <taxon>Eukaryota</taxon>
        <taxon>Metazoa</taxon>
        <taxon>Spiralia</taxon>
        <taxon>Lophotrochozoa</taxon>
        <taxon>Mollusca</taxon>
        <taxon>Bivalvia</taxon>
        <taxon>Autobranchia</taxon>
        <taxon>Pteriomorphia</taxon>
        <taxon>Mytilida</taxon>
        <taxon>Mytiloidea</taxon>
        <taxon>Mytilidae</taxon>
        <taxon>Mytilinae</taxon>
        <taxon>Mytilus</taxon>
    </lineage>
</organism>
<dbReference type="PANTHER" id="PTHR44554:SF1">
    <property type="entry name" value="LRP2-BINDING PROTEIN"/>
    <property type="match status" value="1"/>
</dbReference>
<dbReference type="SUPFAM" id="SSF56219">
    <property type="entry name" value="DNase I-like"/>
    <property type="match status" value="1"/>
</dbReference>
<evidence type="ECO:0000256" key="4">
    <source>
        <dbReference type="ARBA" id="ARBA00022803"/>
    </source>
</evidence>
<evidence type="ECO:0000313" key="8">
    <source>
        <dbReference type="EMBL" id="CAG2239890.1"/>
    </source>
</evidence>
<comment type="caution">
    <text evidence="8">The sequence shown here is derived from an EMBL/GenBank/DDBJ whole genome shotgun (WGS) entry which is preliminary data.</text>
</comment>
<name>A0A8S3U7K9_MYTED</name>
<comment type="subcellular location">
    <subcellularLocation>
        <location evidence="1">Cytoplasm</location>
    </subcellularLocation>
</comment>
<evidence type="ECO:0000256" key="2">
    <source>
        <dbReference type="ARBA" id="ARBA00022490"/>
    </source>
</evidence>
<proteinExistence type="predicted"/>
<evidence type="ECO:0000256" key="6">
    <source>
        <dbReference type="ARBA" id="ARBA00039954"/>
    </source>
</evidence>
<dbReference type="InterPro" id="IPR052323">
    <property type="entry name" value="LRP2-binding"/>
</dbReference>
<dbReference type="Pfam" id="PF08238">
    <property type="entry name" value="Sel1"/>
    <property type="match status" value="4"/>
</dbReference>
<keyword evidence="4 7" id="KW-0802">TPR repeat</keyword>
<dbReference type="EMBL" id="CAJPWZ010002540">
    <property type="protein sequence ID" value="CAG2239890.1"/>
    <property type="molecule type" value="Genomic_DNA"/>
</dbReference>
<evidence type="ECO:0000256" key="1">
    <source>
        <dbReference type="ARBA" id="ARBA00004496"/>
    </source>
</evidence>
<protein>
    <recommendedName>
        <fullName evidence="6">LRP2-binding protein</fullName>
    </recommendedName>
</protein>
<evidence type="ECO:0000256" key="3">
    <source>
        <dbReference type="ARBA" id="ARBA00022737"/>
    </source>
</evidence>
<keyword evidence="2" id="KW-0963">Cytoplasm</keyword>
<dbReference type="Gene3D" id="3.60.10.10">
    <property type="entry name" value="Endonuclease/exonuclease/phosphatase"/>
    <property type="match status" value="1"/>
</dbReference>
<sequence length="515" mass="58980">MRADIPARRRLDIECKTLENIVYEITLDKTKWLIYAIYRPPSMANNIFYDSINILLDKGSKFIENYMVIGDLNYDFMVKSKSQILEDICDIFDLSNIVKKPTCYMKGYEPSLVDVILTNRTTLCFKTLNFNTGVSDCHHMISTFIKGHTPNCVNNGYEGTLSAEKVPFTKEKSILNDIAQETKDKPGYGNLTEEELMEKVETILLERIKNGDKKAYFQLGLFYYEQDMFEKARTYFERSKDFDYQSLYMLSCMLYDGIGGEADEKCAIEYLKKIAHSDSRQTQHIKRAAQFNVGRAFFEGYGVGRQSDEEAERYWLMAADDGNPKASILAQTILGMYYSRADTQDLKKAFFWHSEACGNGSIESQGCLGIMHEFGIGVKQDMDSAYVCLKEASDRGNVYAMGNLVGHYYRRKLYIKAADLASRVAQFHDVPLLSNETGCLPGYISKGIALGCFYYARCLHEGHESRKNLLMPKSITQNLINMTQMFVQDYKTLLNMGLYRTITVETSILFLHHSR</sequence>
<dbReference type="PROSITE" id="PS50005">
    <property type="entry name" value="TPR"/>
    <property type="match status" value="1"/>
</dbReference>
<accession>A0A8S3U7K9</accession>